<evidence type="ECO:0000313" key="7">
    <source>
        <dbReference type="Proteomes" id="UP000032068"/>
    </source>
</evidence>
<evidence type="ECO:0000256" key="2">
    <source>
        <dbReference type="ARBA" id="ARBA00023015"/>
    </source>
</evidence>
<dbReference type="Pfam" id="PF03466">
    <property type="entry name" value="LysR_substrate"/>
    <property type="match status" value="1"/>
</dbReference>
<dbReference type="GO" id="GO:0003700">
    <property type="term" value="F:DNA-binding transcription factor activity"/>
    <property type="evidence" value="ECO:0007669"/>
    <property type="project" value="InterPro"/>
</dbReference>
<feature type="domain" description="HTH lysR-type" evidence="5">
    <location>
        <begin position="1"/>
        <end position="58"/>
    </location>
</feature>
<dbReference type="PANTHER" id="PTHR30419:SF30">
    <property type="entry name" value="LYSR FAMILY TRANSCRIPTIONAL REGULATOR"/>
    <property type="match status" value="1"/>
</dbReference>
<dbReference type="InterPro" id="IPR036388">
    <property type="entry name" value="WH-like_DNA-bd_sf"/>
</dbReference>
<dbReference type="FunFam" id="1.10.10.10:FF:000001">
    <property type="entry name" value="LysR family transcriptional regulator"/>
    <property type="match status" value="1"/>
</dbReference>
<dbReference type="GO" id="GO:0005829">
    <property type="term" value="C:cytosol"/>
    <property type="evidence" value="ECO:0007669"/>
    <property type="project" value="TreeGrafter"/>
</dbReference>
<dbReference type="InterPro" id="IPR050950">
    <property type="entry name" value="HTH-type_LysR_regulators"/>
</dbReference>
<dbReference type="PANTHER" id="PTHR30419">
    <property type="entry name" value="HTH-TYPE TRANSCRIPTIONAL REGULATOR YBHD"/>
    <property type="match status" value="1"/>
</dbReference>
<reference evidence="6 7" key="1">
    <citation type="submission" date="2014-12" db="EMBL/GenBank/DDBJ databases">
        <title>16Stimator: statistical estimation of ribosomal gene copy numbers from draft genome assemblies.</title>
        <authorList>
            <person name="Perisin M.A."/>
            <person name="Vetter M."/>
            <person name="Gilbert J.A."/>
            <person name="Bergelson J."/>
        </authorList>
    </citation>
    <scope>NUCLEOTIDE SEQUENCE [LARGE SCALE GENOMIC DNA]</scope>
    <source>
        <strain evidence="6 7">MEJ086</strain>
    </source>
</reference>
<comment type="similarity">
    <text evidence="1">Belongs to the LysR transcriptional regulatory family.</text>
</comment>
<proteinExistence type="inferred from homology"/>
<dbReference type="GO" id="GO:0003677">
    <property type="term" value="F:DNA binding"/>
    <property type="evidence" value="ECO:0007669"/>
    <property type="project" value="UniProtKB-KW"/>
</dbReference>
<dbReference type="EMBL" id="JXQW01000008">
    <property type="protein sequence ID" value="KIQ04369.1"/>
    <property type="molecule type" value="Genomic_DNA"/>
</dbReference>
<evidence type="ECO:0000259" key="5">
    <source>
        <dbReference type="PROSITE" id="PS50931"/>
    </source>
</evidence>
<dbReference type="CDD" id="cd05466">
    <property type="entry name" value="PBP2_LTTR_substrate"/>
    <property type="match status" value="1"/>
</dbReference>
<evidence type="ECO:0000256" key="1">
    <source>
        <dbReference type="ARBA" id="ARBA00009437"/>
    </source>
</evidence>
<dbReference type="PROSITE" id="PS50931">
    <property type="entry name" value="HTH_LYSR"/>
    <property type="match status" value="1"/>
</dbReference>
<dbReference type="Proteomes" id="UP000032068">
    <property type="component" value="Unassembled WGS sequence"/>
</dbReference>
<dbReference type="SUPFAM" id="SSF46785">
    <property type="entry name" value="Winged helix' DNA-binding domain"/>
    <property type="match status" value="1"/>
</dbReference>
<name>A0A0D0KWM0_9PSED</name>
<keyword evidence="3" id="KW-0238">DNA-binding</keyword>
<dbReference type="Gene3D" id="1.10.10.10">
    <property type="entry name" value="Winged helix-like DNA-binding domain superfamily/Winged helix DNA-binding domain"/>
    <property type="match status" value="1"/>
</dbReference>
<comment type="caution">
    <text evidence="6">The sequence shown here is derived from an EMBL/GenBank/DDBJ whole genome shotgun (WGS) entry which is preliminary data.</text>
</comment>
<dbReference type="SUPFAM" id="SSF53850">
    <property type="entry name" value="Periplasmic binding protein-like II"/>
    <property type="match status" value="1"/>
</dbReference>
<evidence type="ECO:0000256" key="4">
    <source>
        <dbReference type="ARBA" id="ARBA00023163"/>
    </source>
</evidence>
<accession>A0A0D0KWM0</accession>
<dbReference type="InterPro" id="IPR000847">
    <property type="entry name" value="LysR_HTH_N"/>
</dbReference>
<dbReference type="OrthoDB" id="8673707at2"/>
<protein>
    <submittedName>
        <fullName evidence="6">Transcriptional regulator</fullName>
    </submittedName>
</protein>
<gene>
    <name evidence="6" type="ORF">RU08_05345</name>
</gene>
<organism evidence="6 7">
    <name type="scientific">Pseudomonas fulva</name>
    <dbReference type="NCBI Taxonomy" id="47880"/>
    <lineage>
        <taxon>Bacteria</taxon>
        <taxon>Pseudomonadati</taxon>
        <taxon>Pseudomonadota</taxon>
        <taxon>Gammaproteobacteria</taxon>
        <taxon>Pseudomonadales</taxon>
        <taxon>Pseudomonadaceae</taxon>
        <taxon>Pseudomonas</taxon>
    </lineage>
</organism>
<keyword evidence="4" id="KW-0804">Transcription</keyword>
<evidence type="ECO:0000256" key="3">
    <source>
        <dbReference type="ARBA" id="ARBA00023125"/>
    </source>
</evidence>
<dbReference type="AlphaFoldDB" id="A0A0D0KWM0"/>
<dbReference type="InterPro" id="IPR005119">
    <property type="entry name" value="LysR_subst-bd"/>
</dbReference>
<sequence>MDLRQLRYFIALTEHRSFVRAAEAMSITQPAFSRSIQGLEHEFGCQLVDRGSKDLRPTPEGQVVLQHALALVQGASNLANEVSQMSKLDAGELHFGSGPVPAAKLVPDSLMQFMARYPGIRPRLLVNNWESLGRSLSRNEIEFFIADIRPFHADPNFQAYALTPRPTVFFCRATHPLVAKESLSTNDLFEYPLAAVRIPMGTRKALANLSGKASFEQHIECEHFPLLEQIVRNTDAIGVGPLEALHESLARGELVRLALRNLPQSMTLQAHCGIVTRTGYRLSPAARAMIDLIKQCDQDLAAAAAAA</sequence>
<dbReference type="Gene3D" id="3.40.190.290">
    <property type="match status" value="1"/>
</dbReference>
<evidence type="ECO:0000313" key="6">
    <source>
        <dbReference type="EMBL" id="KIQ04369.1"/>
    </source>
</evidence>
<dbReference type="RefSeq" id="WP_042552777.1">
    <property type="nucleotide sequence ID" value="NZ_JXQW01000008.1"/>
</dbReference>
<dbReference type="InterPro" id="IPR036390">
    <property type="entry name" value="WH_DNA-bd_sf"/>
</dbReference>
<keyword evidence="2" id="KW-0805">Transcription regulation</keyword>
<dbReference type="PRINTS" id="PR00039">
    <property type="entry name" value="HTHLYSR"/>
</dbReference>
<dbReference type="Pfam" id="PF00126">
    <property type="entry name" value="HTH_1"/>
    <property type="match status" value="1"/>
</dbReference>